<accession>A0ACC2I6A4</accession>
<organism evidence="1 2">
    <name type="scientific">Boeremia exigua</name>
    <dbReference type="NCBI Taxonomy" id="749465"/>
    <lineage>
        <taxon>Eukaryota</taxon>
        <taxon>Fungi</taxon>
        <taxon>Dikarya</taxon>
        <taxon>Ascomycota</taxon>
        <taxon>Pezizomycotina</taxon>
        <taxon>Dothideomycetes</taxon>
        <taxon>Pleosporomycetidae</taxon>
        <taxon>Pleosporales</taxon>
        <taxon>Pleosporineae</taxon>
        <taxon>Didymellaceae</taxon>
        <taxon>Boeremia</taxon>
    </lineage>
</organism>
<sequence>MTDVWRGDILLPGGESVKDVGFSTAYGTASPTLPAASLRYLSTVDVAKIPLYLASGPSCDVWTTSEASEAWFEAILLSQTATATAATVTGEQGWWTLARAQSPVGILVQVESQKLGVLKPRITEFLLYGTIAATHAVEGLATPPSSYDVQPGLLPELHVHAIPLSVDLLYQSAASTFVPLSPTATVDQPGDIGAQYLLQSHHSHTIPHSPKRKRDLFEEATLAKRKAKSKGGDGVAVVAAAQTTDLQRPHTHRKSASIDTKPARLTEARPSSAHGPVPRSTSQQLSRSPSINSDTRPLSRKETAELYGRRSHLSQVDTVSSQPKEFTTESRNKEALTKVVLAAMRMHGLQQRNKTKSRRASLTHGTDEAQASNKDMAAEDAAKDEEFKLIYHLTYKGAVLALRKYIAEKPLHAQPDRMRDLVEQFLTLFLNDPLSQPLPSDEPTNPVATPGVKQCGIFGSSHHASPFDLPSGMRRPPISRAQTDDQVYTGSPYTAVLLAVIRKKSIGGSLALYTCQYCKSCARHSIPCLLSLLDLRVVRKDHGPHTMKEVAPEHHSEGDELCPETVHVSRCSMGPGAVGVGQQGAPRYINTFFASWTDVFACLSMPCTERIGGRQVRHSRESSQWPELRTQAKDAEVLRSYGMKRWGALALSVPLMVVGYNARPRPPNSRVPAASPHRTFPNGIHPSSWQTQSCLSILAAQASFLPIAIPDPSRRSQSPATITHAQDLPRKPTAKKQALAGLVLTSCLIK</sequence>
<evidence type="ECO:0000313" key="2">
    <source>
        <dbReference type="Proteomes" id="UP001153331"/>
    </source>
</evidence>
<keyword evidence="2" id="KW-1185">Reference proteome</keyword>
<comment type="caution">
    <text evidence="1">The sequence shown here is derived from an EMBL/GenBank/DDBJ whole genome shotgun (WGS) entry which is preliminary data.</text>
</comment>
<name>A0ACC2I6A4_9PLEO</name>
<evidence type="ECO:0000313" key="1">
    <source>
        <dbReference type="EMBL" id="KAJ8110641.1"/>
    </source>
</evidence>
<dbReference type="EMBL" id="JAPHNI010000479">
    <property type="protein sequence ID" value="KAJ8110641.1"/>
    <property type="molecule type" value="Genomic_DNA"/>
</dbReference>
<proteinExistence type="predicted"/>
<protein>
    <submittedName>
        <fullName evidence="1">Uncharacterized protein</fullName>
    </submittedName>
</protein>
<dbReference type="Proteomes" id="UP001153331">
    <property type="component" value="Unassembled WGS sequence"/>
</dbReference>
<gene>
    <name evidence="1" type="ORF">OPT61_g6567</name>
</gene>
<reference evidence="1" key="1">
    <citation type="submission" date="2022-11" db="EMBL/GenBank/DDBJ databases">
        <title>Genome Sequence of Boeremia exigua.</title>
        <authorList>
            <person name="Buettner E."/>
        </authorList>
    </citation>
    <scope>NUCLEOTIDE SEQUENCE</scope>
    <source>
        <strain evidence="1">CU02</strain>
    </source>
</reference>